<dbReference type="InterPro" id="IPR036291">
    <property type="entry name" value="NAD(P)-bd_dom_sf"/>
</dbReference>
<dbReference type="GO" id="GO:0016491">
    <property type="term" value="F:oxidoreductase activity"/>
    <property type="evidence" value="ECO:0007669"/>
    <property type="project" value="UniProtKB-KW"/>
</dbReference>
<feature type="domain" description="Gfo/Idh/MocA-like oxidoreductase N-terminal" evidence="3">
    <location>
        <begin position="3"/>
        <end position="109"/>
    </location>
</feature>
<dbReference type="SUPFAM" id="SSF55347">
    <property type="entry name" value="Glyceraldehyde-3-phosphate dehydrogenase-like, C-terminal domain"/>
    <property type="match status" value="1"/>
</dbReference>
<proteinExistence type="inferred from homology"/>
<keyword evidence="2" id="KW-0560">Oxidoreductase</keyword>
<dbReference type="EMBL" id="CP011309">
    <property type="protein sequence ID" value="AKF28848.1"/>
    <property type="molecule type" value="Genomic_DNA"/>
</dbReference>
<reference evidence="5 6" key="1">
    <citation type="submission" date="2015-04" db="EMBL/GenBank/DDBJ databases">
        <title>Complete Genome Sequence of Brevibacterium flavum ATCC 15168.</title>
        <authorList>
            <person name="Ahn J."/>
            <person name="Park G."/>
            <person name="Jeon W."/>
            <person name="Jang Y."/>
            <person name="Jang M."/>
            <person name="Lee H."/>
            <person name="Lee H."/>
        </authorList>
    </citation>
    <scope>NUCLEOTIDE SEQUENCE [LARGE SCALE GENOMIC DNA]</scope>
    <source>
        <strain evidence="5 6">ATCC 15168</strain>
    </source>
</reference>
<accession>A0A0F6WRY9</accession>
<dbReference type="AlphaFoldDB" id="A0A0F6WRY9"/>
<dbReference type="Pfam" id="PF22725">
    <property type="entry name" value="GFO_IDH_MocA_C3"/>
    <property type="match status" value="1"/>
</dbReference>
<dbReference type="GO" id="GO:0000166">
    <property type="term" value="F:nucleotide binding"/>
    <property type="evidence" value="ECO:0007669"/>
    <property type="project" value="InterPro"/>
</dbReference>
<dbReference type="Pfam" id="PF01408">
    <property type="entry name" value="GFO_IDH_MocA"/>
    <property type="match status" value="1"/>
</dbReference>
<evidence type="ECO:0000313" key="5">
    <source>
        <dbReference type="EMBL" id="AKF28848.1"/>
    </source>
</evidence>
<dbReference type="PATRIC" id="fig|92706.3.peg.3286"/>
<organism evidence="5 6">
    <name type="scientific">[Brevibacterium] flavum</name>
    <dbReference type="NCBI Taxonomy" id="92706"/>
    <lineage>
        <taxon>Bacteria</taxon>
        <taxon>Bacillati</taxon>
        <taxon>Actinomycetota</taxon>
        <taxon>Actinomycetes</taxon>
        <taxon>Mycobacteriales</taxon>
        <taxon>Corynebacteriaceae</taxon>
        <taxon>Corynebacterium</taxon>
    </lineage>
</organism>
<dbReference type="NCBIfam" id="TIGR04380">
    <property type="entry name" value="myo_inos_iolG"/>
    <property type="match status" value="1"/>
</dbReference>
<keyword evidence="6" id="KW-1185">Reference proteome</keyword>
<sequence length="335" mass="36225">MTLRIALFGAGRIGHVHAANIAANPDLELVVIADPFIEGAQRLAEANGAEAVASPDKVFARDDIDGIVIGSPTSTHVDLITRAVERGIPALCEKPIDLDIEMVRACKEKIGDGASKVMLGFNRRFDPSFAAINARVANQEIGNLEQLVIISRDPAPAPKDYIAGSGGIFRDMTIHDLDMARFFVPNIVEVTATGANVFSQEIAEFNDYDQVIVTLRGSKGELINIVNSRHCSYGYDQRLEAFGSEGMLAADNIRPTTVRKHNAESTEQADPIFNFFLERYDAAYKAELATFAQGIRDGQGFSPNFEDGVIALELANACLESAQTGRTVTLNPANV</sequence>
<protein>
    <submittedName>
        <fullName evidence="5">Inositol 2-dehydrogenase</fullName>
    </submittedName>
</protein>
<evidence type="ECO:0000313" key="6">
    <source>
        <dbReference type="Proteomes" id="UP000034037"/>
    </source>
</evidence>
<dbReference type="InterPro" id="IPR030827">
    <property type="entry name" value="Myo_inos_IolG"/>
</dbReference>
<evidence type="ECO:0000259" key="4">
    <source>
        <dbReference type="Pfam" id="PF22725"/>
    </source>
</evidence>
<dbReference type="PANTHER" id="PTHR42840">
    <property type="entry name" value="NAD(P)-BINDING ROSSMANN-FOLD SUPERFAMILY PROTEIN-RELATED"/>
    <property type="match status" value="1"/>
</dbReference>
<dbReference type="InterPro" id="IPR055170">
    <property type="entry name" value="GFO_IDH_MocA-like_dom"/>
</dbReference>
<dbReference type="Gene3D" id="3.40.50.720">
    <property type="entry name" value="NAD(P)-binding Rossmann-like Domain"/>
    <property type="match status" value="1"/>
</dbReference>
<dbReference type="Proteomes" id="UP000034037">
    <property type="component" value="Chromosome"/>
</dbReference>
<dbReference type="PANTHER" id="PTHR42840:SF3">
    <property type="entry name" value="BINDING ROSSMANN FOLD OXIDOREDUCTASE, PUTATIVE (AFU_ORTHOLOGUE AFUA_2G10240)-RELATED"/>
    <property type="match status" value="1"/>
</dbReference>
<evidence type="ECO:0000256" key="1">
    <source>
        <dbReference type="ARBA" id="ARBA00010928"/>
    </source>
</evidence>
<dbReference type="RefSeq" id="WP_004567986.1">
    <property type="nucleotide sequence ID" value="NZ_CP011309.1"/>
</dbReference>
<evidence type="ECO:0000259" key="3">
    <source>
        <dbReference type="Pfam" id="PF01408"/>
    </source>
</evidence>
<dbReference type="HOGENOM" id="CLU_023194_0_2_11"/>
<dbReference type="InterPro" id="IPR000683">
    <property type="entry name" value="Gfo/Idh/MocA-like_OxRdtase_N"/>
</dbReference>
<dbReference type="SUPFAM" id="SSF51735">
    <property type="entry name" value="NAD(P)-binding Rossmann-fold domains"/>
    <property type="match status" value="1"/>
</dbReference>
<dbReference type="Gene3D" id="3.30.360.10">
    <property type="entry name" value="Dihydrodipicolinate Reductase, domain 2"/>
    <property type="match status" value="1"/>
</dbReference>
<name>A0A0F6WRY9_9CORY</name>
<evidence type="ECO:0000256" key="2">
    <source>
        <dbReference type="ARBA" id="ARBA00023002"/>
    </source>
</evidence>
<feature type="domain" description="GFO/IDH/MocA-like oxidoreductase" evidence="4">
    <location>
        <begin position="129"/>
        <end position="248"/>
    </location>
</feature>
<comment type="similarity">
    <text evidence="1">Belongs to the Gfo/Idh/MocA family.</text>
</comment>
<gene>
    <name evidence="5" type="ORF">YH66_15600</name>
</gene>